<feature type="compositionally biased region" description="Acidic residues" evidence="3">
    <location>
        <begin position="143"/>
        <end position="152"/>
    </location>
</feature>
<reference evidence="5 6" key="1">
    <citation type="journal article" date="2023" name="G3 (Bethesda)">
        <title>A high-quality reference genome for the fission yeast Schizosaccharomyces osmophilus.</title>
        <authorList>
            <person name="Jia G.S."/>
            <person name="Zhang W.C."/>
            <person name="Liang Y."/>
            <person name="Liu X.H."/>
            <person name="Rhind N."/>
            <person name="Pidoux A."/>
            <person name="Brysch-Herzberg M."/>
            <person name="Du L.L."/>
        </authorList>
    </citation>
    <scope>NUCLEOTIDE SEQUENCE [LARGE SCALE GENOMIC DNA]</scope>
    <source>
        <strain evidence="5 6">CBS 15793</strain>
    </source>
</reference>
<dbReference type="GO" id="GO:0003723">
    <property type="term" value="F:RNA binding"/>
    <property type="evidence" value="ECO:0007669"/>
    <property type="project" value="InterPro"/>
</dbReference>
<protein>
    <submittedName>
        <fullName evidence="5">Stm1-like protein Oga1</fullName>
    </submittedName>
</protein>
<feature type="region of interest" description="Disordered" evidence="3">
    <location>
        <begin position="237"/>
        <end position="290"/>
    </location>
</feature>
<dbReference type="InterPro" id="IPR039764">
    <property type="entry name" value="HABP4/SERBP1-like"/>
</dbReference>
<keyword evidence="6" id="KW-1185">Reference proteome</keyword>
<dbReference type="PANTHER" id="PTHR12299">
    <property type="entry name" value="HYALURONIC ACID-BINDING PROTEIN 4"/>
    <property type="match status" value="1"/>
</dbReference>
<dbReference type="PANTHER" id="PTHR12299:SF17">
    <property type="entry name" value="AT19571P-RELATED"/>
    <property type="match status" value="1"/>
</dbReference>
<name>A0AAE9WF56_9SCHI</name>
<sequence length="290" mass="31273">MSVASKNLFDLLGEETPAANADKKPSNREKKETPSPMPRELVAPNSSSKKRDPNQPSPRERTVAKKADQPRRPRRQPQGNEAFIREGKDARSNNLSHPVDSSGAPAARRPRRGRENDRRSQTGVVDTTKQVNRGWGDAIQSEETAEVAEDEGNTPSGANTPVPNEEDSIKTLDEFLANRKSAAKPVGRKVETIDNAKPLEKGEPEDLFASVKKNNASKKANAAKETKPKKVVLDIEQTFTTRPARGGGSARGGRGGPRRGNNPAPRNQASAQAQAAAPPTLSETDFPALA</sequence>
<feature type="compositionally biased region" description="Basic and acidic residues" evidence="3">
    <location>
        <begin position="222"/>
        <end position="232"/>
    </location>
</feature>
<feature type="domain" description="Hyaluronan/mRNA-binding protein" evidence="4">
    <location>
        <begin position="112"/>
        <end position="201"/>
    </location>
</feature>
<feature type="region of interest" description="Disordered" evidence="3">
    <location>
        <begin position="1"/>
        <end position="168"/>
    </location>
</feature>
<dbReference type="SMART" id="SM01233">
    <property type="entry name" value="HABP4_PAI-RBP1"/>
    <property type="match status" value="1"/>
</dbReference>
<evidence type="ECO:0000259" key="4">
    <source>
        <dbReference type="SMART" id="SM01233"/>
    </source>
</evidence>
<accession>A0AAE9WF56</accession>
<proteinExistence type="predicted"/>
<feature type="compositionally biased region" description="Low complexity" evidence="3">
    <location>
        <begin position="259"/>
        <end position="279"/>
    </location>
</feature>
<dbReference type="GeneID" id="80876926"/>
<evidence type="ECO:0000256" key="1">
    <source>
        <dbReference type="ARBA" id="ARBA00004496"/>
    </source>
</evidence>
<dbReference type="Proteomes" id="UP001212411">
    <property type="component" value="Chromosome 2"/>
</dbReference>
<dbReference type="GO" id="GO:0005737">
    <property type="term" value="C:cytoplasm"/>
    <property type="evidence" value="ECO:0007669"/>
    <property type="project" value="UniProtKB-SubCell"/>
</dbReference>
<dbReference type="GO" id="GO:0005634">
    <property type="term" value="C:nucleus"/>
    <property type="evidence" value="ECO:0007669"/>
    <property type="project" value="TreeGrafter"/>
</dbReference>
<feature type="compositionally biased region" description="Polar residues" evidence="3">
    <location>
        <begin position="153"/>
        <end position="162"/>
    </location>
</feature>
<organism evidence="5 6">
    <name type="scientific">Schizosaccharomyces osmophilus</name>
    <dbReference type="NCBI Taxonomy" id="2545709"/>
    <lineage>
        <taxon>Eukaryota</taxon>
        <taxon>Fungi</taxon>
        <taxon>Dikarya</taxon>
        <taxon>Ascomycota</taxon>
        <taxon>Taphrinomycotina</taxon>
        <taxon>Schizosaccharomycetes</taxon>
        <taxon>Schizosaccharomycetales</taxon>
        <taxon>Schizosaccharomycetaceae</taxon>
        <taxon>Schizosaccharomyces</taxon>
    </lineage>
</organism>
<feature type="compositionally biased region" description="Basic and acidic residues" evidence="3">
    <location>
        <begin position="49"/>
        <end position="71"/>
    </location>
</feature>
<comment type="subcellular location">
    <subcellularLocation>
        <location evidence="1">Cytoplasm</location>
    </subcellularLocation>
</comment>
<dbReference type="EMBL" id="CP115612">
    <property type="protein sequence ID" value="WBW74136.1"/>
    <property type="molecule type" value="Genomic_DNA"/>
</dbReference>
<evidence type="ECO:0000313" key="6">
    <source>
        <dbReference type="Proteomes" id="UP001212411"/>
    </source>
</evidence>
<dbReference type="KEGG" id="som:SOMG_03447"/>
<dbReference type="InterPro" id="IPR006861">
    <property type="entry name" value="HABP4_PAIRBP1-bd"/>
</dbReference>
<evidence type="ECO:0000313" key="5">
    <source>
        <dbReference type="EMBL" id="WBW74136.1"/>
    </source>
</evidence>
<feature type="compositionally biased region" description="Gly residues" evidence="3">
    <location>
        <begin position="245"/>
        <end position="255"/>
    </location>
</feature>
<dbReference type="AlphaFoldDB" id="A0AAE9WF56"/>
<evidence type="ECO:0000256" key="2">
    <source>
        <dbReference type="ARBA" id="ARBA00022490"/>
    </source>
</evidence>
<keyword evidence="2" id="KW-0963">Cytoplasm</keyword>
<dbReference type="Pfam" id="PF09598">
    <property type="entry name" value="Stm1_N"/>
    <property type="match status" value="1"/>
</dbReference>
<feature type="compositionally biased region" description="Polar residues" evidence="3">
    <location>
        <begin position="121"/>
        <end position="131"/>
    </location>
</feature>
<feature type="compositionally biased region" description="Basic and acidic residues" evidence="3">
    <location>
        <begin position="21"/>
        <end position="33"/>
    </location>
</feature>
<gene>
    <name evidence="5" type="primary">oga1</name>
    <name evidence="5" type="ORF">SOMG_03447</name>
</gene>
<feature type="region of interest" description="Disordered" evidence="3">
    <location>
        <begin position="213"/>
        <end position="232"/>
    </location>
</feature>
<dbReference type="Gene3D" id="6.10.140.1040">
    <property type="match status" value="1"/>
</dbReference>
<dbReference type="InterPro" id="IPR019084">
    <property type="entry name" value="STM1-like_N"/>
</dbReference>
<evidence type="ECO:0000256" key="3">
    <source>
        <dbReference type="SAM" id="MobiDB-lite"/>
    </source>
</evidence>
<dbReference type="RefSeq" id="XP_056038379.1">
    <property type="nucleotide sequence ID" value="XM_056182237.1"/>
</dbReference>